<protein>
    <submittedName>
        <fullName evidence="2">Uncharacterized protein</fullName>
    </submittedName>
</protein>
<dbReference type="EMBL" id="CAAALY010003310">
    <property type="protein sequence ID" value="VEL08177.1"/>
    <property type="molecule type" value="Genomic_DNA"/>
</dbReference>
<evidence type="ECO:0000313" key="3">
    <source>
        <dbReference type="Proteomes" id="UP000784294"/>
    </source>
</evidence>
<dbReference type="AlphaFoldDB" id="A0A3S5A6B8"/>
<sequence length="305" mass="32505">MISFIAICCVAYDAYRIVSGSTDTTICVWNARTNANWSTQTLRGHSGAVRCLQLLPSRANSVVRNSTSNDIANNRINTGRCIKPGVAKSSVLRSQSLDSSSVLAVSHDNINTDCCLSTVSPPQFLPADTYGKSSLSPSLDPLSDSTGRLTETVSPLTTPSYLSSPSSSSSSFGLVSSFPSKLPIKSSDTTPVSNATCESQTISSPFLSSPSLPFLGDGMSSNDATKDCPCSAASLNVSATDTQFPFPRNSSSEAAFRLEEEEEEEEEMRGQSEKNIKNFASAQFHLCGLSVKGVYLQEPNSFTLK</sequence>
<gene>
    <name evidence="2" type="ORF">PXEA_LOCUS1617</name>
</gene>
<dbReference type="InterPro" id="IPR015943">
    <property type="entry name" value="WD40/YVTN_repeat-like_dom_sf"/>
</dbReference>
<reference evidence="2" key="1">
    <citation type="submission" date="2018-11" db="EMBL/GenBank/DDBJ databases">
        <authorList>
            <consortium name="Pathogen Informatics"/>
        </authorList>
    </citation>
    <scope>NUCLEOTIDE SEQUENCE</scope>
</reference>
<evidence type="ECO:0000256" key="1">
    <source>
        <dbReference type="SAM" id="MobiDB-lite"/>
    </source>
</evidence>
<accession>A0A3S5A6B8</accession>
<dbReference type="InterPro" id="IPR036322">
    <property type="entry name" value="WD40_repeat_dom_sf"/>
</dbReference>
<dbReference type="Proteomes" id="UP000784294">
    <property type="component" value="Unassembled WGS sequence"/>
</dbReference>
<dbReference type="OrthoDB" id="19711at2759"/>
<feature type="compositionally biased region" description="Low complexity" evidence="1">
    <location>
        <begin position="152"/>
        <end position="171"/>
    </location>
</feature>
<evidence type="ECO:0000313" key="2">
    <source>
        <dbReference type="EMBL" id="VEL08177.1"/>
    </source>
</evidence>
<dbReference type="Gene3D" id="2.130.10.10">
    <property type="entry name" value="YVTN repeat-like/Quinoprotein amine dehydrogenase"/>
    <property type="match status" value="1"/>
</dbReference>
<feature type="region of interest" description="Disordered" evidence="1">
    <location>
        <begin position="134"/>
        <end position="171"/>
    </location>
</feature>
<proteinExistence type="predicted"/>
<dbReference type="SUPFAM" id="SSF50978">
    <property type="entry name" value="WD40 repeat-like"/>
    <property type="match status" value="1"/>
</dbReference>
<organism evidence="2 3">
    <name type="scientific">Protopolystoma xenopodis</name>
    <dbReference type="NCBI Taxonomy" id="117903"/>
    <lineage>
        <taxon>Eukaryota</taxon>
        <taxon>Metazoa</taxon>
        <taxon>Spiralia</taxon>
        <taxon>Lophotrochozoa</taxon>
        <taxon>Platyhelminthes</taxon>
        <taxon>Monogenea</taxon>
        <taxon>Polyopisthocotylea</taxon>
        <taxon>Polystomatidea</taxon>
        <taxon>Polystomatidae</taxon>
        <taxon>Protopolystoma</taxon>
    </lineage>
</organism>
<feature type="compositionally biased region" description="Low complexity" evidence="1">
    <location>
        <begin position="134"/>
        <end position="145"/>
    </location>
</feature>
<keyword evidence="3" id="KW-1185">Reference proteome</keyword>
<comment type="caution">
    <text evidence="2">The sequence shown here is derived from an EMBL/GenBank/DDBJ whole genome shotgun (WGS) entry which is preliminary data.</text>
</comment>
<name>A0A3S5A6B8_9PLAT</name>